<name>A0A644VRI9_9ZZZZ</name>
<dbReference type="HAMAP" id="MF_01032">
    <property type="entry name" value="LeuD_type2"/>
    <property type="match status" value="1"/>
</dbReference>
<evidence type="ECO:0000313" key="4">
    <source>
        <dbReference type="EMBL" id="MPL93887.1"/>
    </source>
</evidence>
<evidence type="ECO:0000259" key="3">
    <source>
        <dbReference type="Pfam" id="PF00694"/>
    </source>
</evidence>
<dbReference type="Pfam" id="PF00694">
    <property type="entry name" value="Aconitase_C"/>
    <property type="match status" value="1"/>
</dbReference>
<dbReference type="InterPro" id="IPR011827">
    <property type="entry name" value="LeuD_type2/HacB/DmdB"/>
</dbReference>
<dbReference type="PANTHER" id="PTHR43345">
    <property type="entry name" value="3-ISOPROPYLMALATE DEHYDRATASE SMALL SUBUNIT 2-RELATED-RELATED"/>
    <property type="match status" value="1"/>
</dbReference>
<evidence type="ECO:0000256" key="1">
    <source>
        <dbReference type="ARBA" id="ARBA00009869"/>
    </source>
</evidence>
<gene>
    <name evidence="4" type="primary">hacB_1</name>
    <name evidence="4" type="ORF">SDC9_40035</name>
</gene>
<proteinExistence type="inferred from homology"/>
<evidence type="ECO:0000256" key="2">
    <source>
        <dbReference type="ARBA" id="ARBA00023239"/>
    </source>
</evidence>
<comment type="similarity">
    <text evidence="1">Belongs to the LeuD family. LeuD type 2 subfamily.</text>
</comment>
<dbReference type="PANTHER" id="PTHR43345:SF2">
    <property type="entry name" value="3-ISOPROPYLMALATE DEHYDRATASE SMALL SUBUNIT 1"/>
    <property type="match status" value="1"/>
</dbReference>
<dbReference type="GO" id="GO:0004409">
    <property type="term" value="F:homoaconitate hydratase activity"/>
    <property type="evidence" value="ECO:0007669"/>
    <property type="project" value="UniProtKB-EC"/>
</dbReference>
<dbReference type="InterPro" id="IPR015928">
    <property type="entry name" value="Aconitase/3IPM_dehydase_swvl"/>
</dbReference>
<protein>
    <submittedName>
        <fullName evidence="4">Homoaconitase small subunit</fullName>
        <ecNumber evidence="4">4.2.1.36</ecNumber>
    </submittedName>
</protein>
<dbReference type="SUPFAM" id="SSF52016">
    <property type="entry name" value="LeuD/IlvD-like"/>
    <property type="match status" value="1"/>
</dbReference>
<dbReference type="AlphaFoldDB" id="A0A644VRI9"/>
<reference evidence="4" key="1">
    <citation type="submission" date="2019-08" db="EMBL/GenBank/DDBJ databases">
        <authorList>
            <person name="Kucharzyk K."/>
            <person name="Murdoch R.W."/>
            <person name="Higgins S."/>
            <person name="Loffler F."/>
        </authorList>
    </citation>
    <scope>NUCLEOTIDE SEQUENCE</scope>
</reference>
<feature type="domain" description="Aconitase A/isopropylmalate dehydratase small subunit swivel" evidence="3">
    <location>
        <begin position="56"/>
        <end position="102"/>
    </location>
</feature>
<dbReference type="NCBIfam" id="TIGR02087">
    <property type="entry name" value="LEUD_arch"/>
    <property type="match status" value="1"/>
</dbReference>
<dbReference type="InterPro" id="IPR000573">
    <property type="entry name" value="AconitaseA/IPMdHydase_ssu_swvl"/>
</dbReference>
<keyword evidence="2 4" id="KW-0456">Lyase</keyword>
<organism evidence="4">
    <name type="scientific">bioreactor metagenome</name>
    <dbReference type="NCBI Taxonomy" id="1076179"/>
    <lineage>
        <taxon>unclassified sequences</taxon>
        <taxon>metagenomes</taxon>
        <taxon>ecological metagenomes</taxon>
    </lineage>
</organism>
<dbReference type="Gene3D" id="3.20.19.10">
    <property type="entry name" value="Aconitase, domain 4"/>
    <property type="match status" value="1"/>
</dbReference>
<dbReference type="CDD" id="cd01577">
    <property type="entry name" value="IPMI_Swivel"/>
    <property type="match status" value="1"/>
</dbReference>
<dbReference type="EC" id="4.2.1.36" evidence="4"/>
<comment type="caution">
    <text evidence="4">The sequence shown here is derived from an EMBL/GenBank/DDBJ whole genome shotgun (WGS) entry which is preliminary data.</text>
</comment>
<accession>A0A644VRI9</accession>
<dbReference type="InterPro" id="IPR050075">
    <property type="entry name" value="LeuD"/>
</dbReference>
<sequence>MENILAGRAHTFGDNINTDYIIAGKYTKTLDFTSLAEHVFEDIAPGFSKRVRPGDIVAAGRNFGCGSSREQAPIAIKYAGISAILAKSYSRIFFRNAINQGIPCFLCDTDGITQDDTVTVNIGQNFVELAENGKRIPLEPLSPVMLDILREGGLVEYLKKNGKYILPR</sequence>
<dbReference type="InterPro" id="IPR033940">
    <property type="entry name" value="IPMI_Swivel"/>
</dbReference>
<dbReference type="EMBL" id="VSSQ01000407">
    <property type="protein sequence ID" value="MPL93887.1"/>
    <property type="molecule type" value="Genomic_DNA"/>
</dbReference>